<feature type="transmembrane region" description="Helical" evidence="7">
    <location>
        <begin position="506"/>
        <end position="526"/>
    </location>
</feature>
<dbReference type="InterPro" id="IPR025857">
    <property type="entry name" value="MacB_PCD"/>
</dbReference>
<reference evidence="10" key="1">
    <citation type="submission" date="2021-01" db="EMBL/GenBank/DDBJ databases">
        <title>Modified the classification status of verrucomicrobia.</title>
        <authorList>
            <person name="Feng X."/>
        </authorList>
    </citation>
    <scope>NUCLEOTIDE SEQUENCE</scope>
    <source>
        <strain evidence="10">KCTC 13126</strain>
    </source>
</reference>
<feature type="transmembrane region" description="Helical" evidence="7">
    <location>
        <begin position="455"/>
        <end position="476"/>
    </location>
</feature>
<evidence type="ECO:0000256" key="6">
    <source>
        <dbReference type="ARBA" id="ARBA00038076"/>
    </source>
</evidence>
<dbReference type="GO" id="GO:0005886">
    <property type="term" value="C:plasma membrane"/>
    <property type="evidence" value="ECO:0007669"/>
    <property type="project" value="UniProtKB-SubCell"/>
</dbReference>
<gene>
    <name evidence="10" type="ORF">JIN87_14160</name>
</gene>
<evidence type="ECO:0000256" key="7">
    <source>
        <dbReference type="SAM" id="Phobius"/>
    </source>
</evidence>
<dbReference type="GO" id="GO:0022857">
    <property type="term" value="F:transmembrane transporter activity"/>
    <property type="evidence" value="ECO:0007669"/>
    <property type="project" value="TreeGrafter"/>
</dbReference>
<dbReference type="InterPro" id="IPR047928">
    <property type="entry name" value="Perm_prefix_1"/>
</dbReference>
<dbReference type="Pfam" id="PF02687">
    <property type="entry name" value="FtsX"/>
    <property type="match status" value="2"/>
</dbReference>
<evidence type="ECO:0000256" key="3">
    <source>
        <dbReference type="ARBA" id="ARBA00022692"/>
    </source>
</evidence>
<feature type="transmembrane region" description="Helical" evidence="7">
    <location>
        <begin position="414"/>
        <end position="435"/>
    </location>
</feature>
<evidence type="ECO:0000256" key="1">
    <source>
        <dbReference type="ARBA" id="ARBA00004651"/>
    </source>
</evidence>
<evidence type="ECO:0000256" key="5">
    <source>
        <dbReference type="ARBA" id="ARBA00023136"/>
    </source>
</evidence>
<keyword evidence="3 7" id="KW-0812">Transmembrane</keyword>
<feature type="domain" description="ABC3 transporter permease C-terminal" evidence="8">
    <location>
        <begin position="767"/>
        <end position="879"/>
    </location>
</feature>
<feature type="domain" description="MacB-like periplasmic core" evidence="9">
    <location>
        <begin position="97"/>
        <end position="322"/>
    </location>
</feature>
<keyword evidence="2" id="KW-1003">Cell membrane</keyword>
<protein>
    <submittedName>
        <fullName evidence="10">ABC transporter permease</fullName>
    </submittedName>
</protein>
<dbReference type="Proteomes" id="UP000617628">
    <property type="component" value="Unassembled WGS sequence"/>
</dbReference>
<keyword evidence="11" id="KW-1185">Reference proteome</keyword>
<organism evidence="10 11">
    <name type="scientific">Pelagicoccus mobilis</name>
    <dbReference type="NCBI Taxonomy" id="415221"/>
    <lineage>
        <taxon>Bacteria</taxon>
        <taxon>Pseudomonadati</taxon>
        <taxon>Verrucomicrobiota</taxon>
        <taxon>Opitutia</taxon>
        <taxon>Puniceicoccales</taxon>
        <taxon>Pelagicoccaceae</taxon>
        <taxon>Pelagicoccus</taxon>
    </lineage>
</organism>
<dbReference type="RefSeq" id="WP_200356232.1">
    <property type="nucleotide sequence ID" value="NZ_JAENIL010000025.1"/>
</dbReference>
<feature type="transmembrane region" description="Helical" evidence="7">
    <location>
        <begin position="96"/>
        <end position="118"/>
    </location>
</feature>
<evidence type="ECO:0000256" key="4">
    <source>
        <dbReference type="ARBA" id="ARBA00022989"/>
    </source>
</evidence>
<feature type="domain" description="ABC3 transporter permease C-terminal" evidence="8">
    <location>
        <begin position="365"/>
        <end position="483"/>
    </location>
</feature>
<keyword evidence="4 7" id="KW-1133">Transmembrane helix</keyword>
<name>A0A934VRV8_9BACT</name>
<feature type="transmembrane region" description="Helical" evidence="7">
    <location>
        <begin position="358"/>
        <end position="382"/>
    </location>
</feature>
<dbReference type="InterPro" id="IPR050250">
    <property type="entry name" value="Macrolide_Exporter_MacB"/>
</dbReference>
<feature type="transmembrane region" description="Helical" evidence="7">
    <location>
        <begin position="818"/>
        <end position="837"/>
    </location>
</feature>
<dbReference type="InterPro" id="IPR017800">
    <property type="entry name" value="ADOP"/>
</dbReference>
<keyword evidence="5 7" id="KW-0472">Membrane</keyword>
<feature type="transmembrane region" description="Helical" evidence="7">
    <location>
        <begin position="849"/>
        <end position="872"/>
    </location>
</feature>
<dbReference type="PANTHER" id="PTHR30572:SF4">
    <property type="entry name" value="ABC TRANSPORTER PERMEASE YTRF"/>
    <property type="match status" value="1"/>
</dbReference>
<dbReference type="NCBIfam" id="TIGR03434">
    <property type="entry name" value="ADOP"/>
    <property type="match status" value="1"/>
</dbReference>
<dbReference type="EMBL" id="JAENIL010000025">
    <property type="protein sequence ID" value="MBK1878018.1"/>
    <property type="molecule type" value="Genomic_DNA"/>
</dbReference>
<comment type="similarity">
    <text evidence="6">Belongs to the ABC-4 integral membrane protein family.</text>
</comment>
<feature type="domain" description="MacB-like periplasmic core" evidence="9">
    <location>
        <begin position="613"/>
        <end position="729"/>
    </location>
</feature>
<feature type="transmembrane region" description="Helical" evidence="7">
    <location>
        <begin position="763"/>
        <end position="788"/>
    </location>
</feature>
<evidence type="ECO:0000259" key="8">
    <source>
        <dbReference type="Pfam" id="PF02687"/>
    </source>
</evidence>
<evidence type="ECO:0000259" key="9">
    <source>
        <dbReference type="Pfam" id="PF12704"/>
    </source>
</evidence>
<proteinExistence type="inferred from homology"/>
<dbReference type="PANTHER" id="PTHR30572">
    <property type="entry name" value="MEMBRANE COMPONENT OF TRANSPORTER-RELATED"/>
    <property type="match status" value="1"/>
</dbReference>
<dbReference type="InterPro" id="IPR003838">
    <property type="entry name" value="ABC3_permease_C"/>
</dbReference>
<evidence type="ECO:0000256" key="2">
    <source>
        <dbReference type="ARBA" id="ARBA00022475"/>
    </source>
</evidence>
<comment type="caution">
    <text evidence="10">The sequence shown here is derived from an EMBL/GenBank/DDBJ whole genome shotgun (WGS) entry which is preliminary data.</text>
</comment>
<comment type="subcellular location">
    <subcellularLocation>
        <location evidence="1">Cell membrane</location>
        <topology evidence="1">Multi-pass membrane protein</topology>
    </subcellularLocation>
</comment>
<dbReference type="AlphaFoldDB" id="A0A934VRV8"/>
<sequence length="886" mass="96560">MGLFRTLSYRIRALARKAHLDREADEEMRFHIEMLAADYEKAGLPKHEALRQAKIDFGGLERMKENLRDARGVLWIETIMRDISLTLRQLRKSPGFTFVAIATLALGIGACTAMFSVVNSVILKPLPVEKPNELVWFTSNLGEGLSAQTHRIDNFEEFRDQNESFSSMGAYFAFFDFWSILVDNGSGDGSDRIRGAGITLGFLDTLGVKPMIGRDFTEAEYQAAINESVPSAILSHSYWQRRFNGDPNIIGTSVHMNSAPTEIIGVMPPSFEFDSIFTPGTEVEALVAFPLIEQTNNWGNVLSIVGRLNPGVSIEQAQAELEVISERIRTENPNTPRFYHGVNTAMLDDWIRGPYRTAFYVLAGAVVCVLAIACANLANLLIARSNSRRKEFALRSALGAKRGRLIRQTLTESFLLAAGGCLLGAILAIWATKAISGLQAFSIPLLQTASVDTQSIVFVILISCAAGFSCGILPALQLSQKQPATALREDGQRGSSSARSNWLRRALVGAEVALACCLLIGAGLLIRSFESLISVDVGFDQDNAIAWRIDSERQFANNIERSAYYVGIAERIAALPTVEHTGLTDALPLGRNRSWGVQAKGEEGKRGPGGVAFPRIVSYGCADAMGIKVQDGRFFNAFDTADTQQSIVINEEMARRYWPEQNPIGQIAIVNGREYLVIGIVDNVKHSSLDADDSPEMYLLMSQQPDYASIELVVRSSAPKELLIAQVEQALEAHDSSIPTGEYTSLDTIVGKSVAPQRLIMRVLSGFSAAAIALAAIGLYGVISYTVGQRSKEIGIRMAIGAKQRVVLRLIMKESLQTVGAGVVAGIAAAFAFSRYLESLLFEVNATDPWIFASNATLVLGVSLIASIHPALRATKIDPVKALREE</sequence>
<accession>A0A934VRV8</accession>
<dbReference type="NCBIfam" id="NF038403">
    <property type="entry name" value="perm_prefix_1"/>
    <property type="match status" value="1"/>
</dbReference>
<evidence type="ECO:0000313" key="11">
    <source>
        <dbReference type="Proteomes" id="UP000617628"/>
    </source>
</evidence>
<evidence type="ECO:0000313" key="10">
    <source>
        <dbReference type="EMBL" id="MBK1878018.1"/>
    </source>
</evidence>
<dbReference type="Pfam" id="PF12704">
    <property type="entry name" value="MacB_PCD"/>
    <property type="match status" value="2"/>
</dbReference>